<evidence type="ECO:0000313" key="2">
    <source>
        <dbReference type="Proteomes" id="UP001301958"/>
    </source>
</evidence>
<dbReference type="Pfam" id="PF08615">
    <property type="entry name" value="RNase_H2_suC"/>
    <property type="match status" value="1"/>
</dbReference>
<dbReference type="CDD" id="cd09271">
    <property type="entry name" value="RNase_H2-C"/>
    <property type="match status" value="1"/>
</dbReference>
<dbReference type="GO" id="GO:0032299">
    <property type="term" value="C:ribonuclease H2 complex"/>
    <property type="evidence" value="ECO:0007669"/>
    <property type="project" value="InterPro"/>
</dbReference>
<gene>
    <name evidence="1" type="ORF">QBC38DRAFT_470741</name>
</gene>
<protein>
    <submittedName>
        <fullName evidence="1">Ribonuclease H2 non-catalytic subunit-domain-containing protein</fullName>
    </submittedName>
</protein>
<name>A0AAN7H3G0_9PEZI</name>
<reference evidence="1" key="2">
    <citation type="submission" date="2023-05" db="EMBL/GenBank/DDBJ databases">
        <authorList>
            <consortium name="Lawrence Berkeley National Laboratory"/>
            <person name="Steindorff A."/>
            <person name="Hensen N."/>
            <person name="Bonometti L."/>
            <person name="Westerberg I."/>
            <person name="Brannstrom I.O."/>
            <person name="Guillou S."/>
            <person name="Cros-Aarteil S."/>
            <person name="Calhoun S."/>
            <person name="Haridas S."/>
            <person name="Kuo A."/>
            <person name="Mondo S."/>
            <person name="Pangilinan J."/>
            <person name="Riley R."/>
            <person name="Labutti K."/>
            <person name="Andreopoulos B."/>
            <person name="Lipzen A."/>
            <person name="Chen C."/>
            <person name="Yanf M."/>
            <person name="Daum C."/>
            <person name="Ng V."/>
            <person name="Clum A."/>
            <person name="Ohm R."/>
            <person name="Martin F."/>
            <person name="Silar P."/>
            <person name="Natvig D."/>
            <person name="Lalanne C."/>
            <person name="Gautier V."/>
            <person name="Ament-Velasquez S.L."/>
            <person name="Kruys A."/>
            <person name="Hutchinson M.I."/>
            <person name="Powell A.J."/>
            <person name="Barry K."/>
            <person name="Miller A.N."/>
            <person name="Grigoriev I.V."/>
            <person name="Debuchy R."/>
            <person name="Gladieux P."/>
            <person name="Thoren M.H."/>
            <person name="Johannesson H."/>
        </authorList>
    </citation>
    <scope>NUCLEOTIDE SEQUENCE</scope>
    <source>
        <strain evidence="1">CBS 990.96</strain>
    </source>
</reference>
<dbReference type="InterPro" id="IPR013924">
    <property type="entry name" value="RNase_H2_suC"/>
</dbReference>
<keyword evidence="2" id="KW-1185">Reference proteome</keyword>
<organism evidence="1 2">
    <name type="scientific">Podospora fimiseda</name>
    <dbReference type="NCBI Taxonomy" id="252190"/>
    <lineage>
        <taxon>Eukaryota</taxon>
        <taxon>Fungi</taxon>
        <taxon>Dikarya</taxon>
        <taxon>Ascomycota</taxon>
        <taxon>Pezizomycotina</taxon>
        <taxon>Sordariomycetes</taxon>
        <taxon>Sordariomycetidae</taxon>
        <taxon>Sordariales</taxon>
        <taxon>Podosporaceae</taxon>
        <taxon>Podospora</taxon>
    </lineage>
</organism>
<comment type="caution">
    <text evidence="1">The sequence shown here is derived from an EMBL/GenBank/DDBJ whole genome shotgun (WGS) entry which is preliminary data.</text>
</comment>
<proteinExistence type="predicted"/>
<dbReference type="Gene3D" id="2.40.128.680">
    <property type="match status" value="1"/>
</dbReference>
<dbReference type="Proteomes" id="UP001301958">
    <property type="component" value="Unassembled WGS sequence"/>
</dbReference>
<dbReference type="PANTHER" id="PTHR47204">
    <property type="entry name" value="OS02G0168900 PROTEIN"/>
    <property type="match status" value="1"/>
</dbReference>
<evidence type="ECO:0000313" key="1">
    <source>
        <dbReference type="EMBL" id="KAK4229922.1"/>
    </source>
</evidence>
<reference evidence="1" key="1">
    <citation type="journal article" date="2023" name="Mol. Phylogenet. Evol.">
        <title>Genome-scale phylogeny and comparative genomics of the fungal order Sordariales.</title>
        <authorList>
            <person name="Hensen N."/>
            <person name="Bonometti L."/>
            <person name="Westerberg I."/>
            <person name="Brannstrom I.O."/>
            <person name="Guillou S."/>
            <person name="Cros-Aarteil S."/>
            <person name="Calhoun S."/>
            <person name="Haridas S."/>
            <person name="Kuo A."/>
            <person name="Mondo S."/>
            <person name="Pangilinan J."/>
            <person name="Riley R."/>
            <person name="LaButti K."/>
            <person name="Andreopoulos B."/>
            <person name="Lipzen A."/>
            <person name="Chen C."/>
            <person name="Yan M."/>
            <person name="Daum C."/>
            <person name="Ng V."/>
            <person name="Clum A."/>
            <person name="Steindorff A."/>
            <person name="Ohm R.A."/>
            <person name="Martin F."/>
            <person name="Silar P."/>
            <person name="Natvig D.O."/>
            <person name="Lalanne C."/>
            <person name="Gautier V."/>
            <person name="Ament-Velasquez S.L."/>
            <person name="Kruys A."/>
            <person name="Hutchinson M.I."/>
            <person name="Powell A.J."/>
            <person name="Barry K."/>
            <person name="Miller A.N."/>
            <person name="Grigoriev I.V."/>
            <person name="Debuchy R."/>
            <person name="Gladieux P."/>
            <person name="Hiltunen Thoren M."/>
            <person name="Johannesson H."/>
        </authorList>
    </citation>
    <scope>NUCLEOTIDE SEQUENCE</scope>
    <source>
        <strain evidence="1">CBS 990.96</strain>
    </source>
</reference>
<dbReference type="AlphaFoldDB" id="A0AAN7H3G0"/>
<dbReference type="EMBL" id="MU865303">
    <property type="protein sequence ID" value="KAK4229922.1"/>
    <property type="molecule type" value="Genomic_DNA"/>
</dbReference>
<accession>A0AAN7H3G0</accession>
<sequence length="148" mass="16381">MSKSTTTILEINSFSSPPQKITPNLLPCSIKHSGSIGPVSTSFWNPKISEDGKQVSFFRGRKLKGKTIKLPEGYKGVVGSVEESKEEEEDVVIDLDKEGGKLKVEGEFEEVVVWGMTEEVEGDDDVYVRGVEEWIEMSGRIHSFGEGK</sequence>
<dbReference type="PANTHER" id="PTHR47204:SF1">
    <property type="entry name" value="RIBONUCLEASE H2 SUBUNIT C"/>
    <property type="match status" value="1"/>
</dbReference>
<dbReference type="GO" id="GO:0006401">
    <property type="term" value="P:RNA catabolic process"/>
    <property type="evidence" value="ECO:0007669"/>
    <property type="project" value="InterPro"/>
</dbReference>